<dbReference type="AlphaFoldDB" id="A0A7W6ENK7"/>
<sequence>MFDGIKILNALGDIEALSENAYLDWTNHTRNSTGELEGRTAHYNNLLFSLKGKNLRIQGSLHKYFNSGEHNANDFNALQVEETIQDLQKRFRITPNSVLNNVEFGVNIRTPFAPKKLLQRLICYKGVPFEKTIDNGVNFYQCKHDKFILKIYDKGTQYGLNFHLLRFEVKVLGMQFFASKSISIKTLHDLTDTANYQRLGSLLLDYFDQILFDEPLITSEGLSAGQKHLLDIGRNPKTWIRPQRDDFLTETDYNRTRQEQGRREKKFIQLLQDHPKAERWQQKTAALIAQKWEELTLKSCRKCLDFQDTNTPTQKGENVANVNYTLIRHLRQSDEPQNTLPKRTCKVTGTDISNQKNNALFLTETTLRKGPDLLTELCSQHQHKKRKRQNHDEAYYIAHNIRNEYHNAANNLRNKILKIQTANSLFDQSDTIRLTEEEKQLLERWKGTPYEIKL</sequence>
<evidence type="ECO:0000313" key="1">
    <source>
        <dbReference type="EMBL" id="MBB3836700.1"/>
    </source>
</evidence>
<reference evidence="1 2" key="1">
    <citation type="submission" date="2020-08" db="EMBL/GenBank/DDBJ databases">
        <title>Genomic Encyclopedia of Type Strains, Phase IV (KMG-IV): sequencing the most valuable type-strain genomes for metagenomic binning, comparative biology and taxonomic classification.</title>
        <authorList>
            <person name="Goeker M."/>
        </authorList>
    </citation>
    <scope>NUCLEOTIDE SEQUENCE [LARGE SCALE GENOMIC DNA]</scope>
    <source>
        <strain evidence="1 2">DSM 17976</strain>
    </source>
</reference>
<comment type="caution">
    <text evidence="1">The sequence shown here is derived from an EMBL/GenBank/DDBJ whole genome shotgun (WGS) entry which is preliminary data.</text>
</comment>
<dbReference type="RefSeq" id="WP_183971475.1">
    <property type="nucleotide sequence ID" value="NZ_JACIBY010000001.1"/>
</dbReference>
<organism evidence="1 2">
    <name type="scientific">Runella defluvii</name>
    <dbReference type="NCBI Taxonomy" id="370973"/>
    <lineage>
        <taxon>Bacteria</taxon>
        <taxon>Pseudomonadati</taxon>
        <taxon>Bacteroidota</taxon>
        <taxon>Cytophagia</taxon>
        <taxon>Cytophagales</taxon>
        <taxon>Spirosomataceae</taxon>
        <taxon>Runella</taxon>
    </lineage>
</organism>
<proteinExistence type="predicted"/>
<gene>
    <name evidence="1" type="ORF">FHS57_000682</name>
</gene>
<protein>
    <submittedName>
        <fullName evidence="1">Uncharacterized protein</fullName>
    </submittedName>
</protein>
<evidence type="ECO:0000313" key="2">
    <source>
        <dbReference type="Proteomes" id="UP000541352"/>
    </source>
</evidence>
<accession>A0A7W6ENK7</accession>
<keyword evidence="2" id="KW-1185">Reference proteome</keyword>
<name>A0A7W6ENK7_9BACT</name>
<dbReference type="Proteomes" id="UP000541352">
    <property type="component" value="Unassembled WGS sequence"/>
</dbReference>
<dbReference type="EMBL" id="JACIBY010000001">
    <property type="protein sequence ID" value="MBB3836700.1"/>
    <property type="molecule type" value="Genomic_DNA"/>
</dbReference>